<gene>
    <name evidence="6" type="ORF">ACFPYL_02140</name>
</gene>
<protein>
    <submittedName>
        <fullName evidence="6">PQ-loop domain-containing transporter</fullName>
    </submittedName>
</protein>
<keyword evidence="2 5" id="KW-0812">Transmembrane</keyword>
<feature type="transmembrane region" description="Helical" evidence="5">
    <location>
        <begin position="144"/>
        <end position="166"/>
    </location>
</feature>
<feature type="transmembrane region" description="Helical" evidence="5">
    <location>
        <begin position="62"/>
        <end position="83"/>
    </location>
</feature>
<dbReference type="EMBL" id="JBHSRJ010000001">
    <property type="protein sequence ID" value="MFC6041854.1"/>
    <property type="molecule type" value="Genomic_DNA"/>
</dbReference>
<dbReference type="InterPro" id="IPR006603">
    <property type="entry name" value="PQ-loop_rpt"/>
</dbReference>
<comment type="subcellular location">
    <subcellularLocation>
        <location evidence="1">Membrane</location>
        <topology evidence="1">Multi-pass membrane protein</topology>
    </subcellularLocation>
</comment>
<evidence type="ECO:0000256" key="2">
    <source>
        <dbReference type="ARBA" id="ARBA00022692"/>
    </source>
</evidence>
<reference evidence="7" key="1">
    <citation type="journal article" date="2019" name="Int. J. Syst. Evol. Microbiol.">
        <title>The Global Catalogue of Microorganisms (GCM) 10K type strain sequencing project: providing services to taxonomists for standard genome sequencing and annotation.</title>
        <authorList>
            <consortium name="The Broad Institute Genomics Platform"/>
            <consortium name="The Broad Institute Genome Sequencing Center for Infectious Disease"/>
            <person name="Wu L."/>
            <person name="Ma J."/>
        </authorList>
    </citation>
    <scope>NUCLEOTIDE SEQUENCE [LARGE SCALE GENOMIC DNA]</scope>
    <source>
        <strain evidence="7">CCUG 54522</strain>
    </source>
</reference>
<dbReference type="Gene3D" id="1.20.1280.290">
    <property type="match status" value="1"/>
</dbReference>
<dbReference type="Proteomes" id="UP001596135">
    <property type="component" value="Unassembled WGS sequence"/>
</dbReference>
<feature type="transmembrane region" description="Helical" evidence="5">
    <location>
        <begin position="117"/>
        <end position="137"/>
    </location>
</feature>
<evidence type="ECO:0000256" key="5">
    <source>
        <dbReference type="SAM" id="Phobius"/>
    </source>
</evidence>
<dbReference type="RefSeq" id="WP_379149860.1">
    <property type="nucleotide sequence ID" value="NZ_JBHSRJ010000001.1"/>
</dbReference>
<comment type="caution">
    <text evidence="6">The sequence shown here is derived from an EMBL/GenBank/DDBJ whole genome shotgun (WGS) entry which is preliminary data.</text>
</comment>
<keyword evidence="4 5" id="KW-0472">Membrane</keyword>
<evidence type="ECO:0000256" key="4">
    <source>
        <dbReference type="ARBA" id="ARBA00023136"/>
    </source>
</evidence>
<evidence type="ECO:0000313" key="7">
    <source>
        <dbReference type="Proteomes" id="UP001596135"/>
    </source>
</evidence>
<keyword evidence="7" id="KW-1185">Reference proteome</keyword>
<feature type="transmembrane region" description="Helical" evidence="5">
    <location>
        <begin position="172"/>
        <end position="192"/>
    </location>
</feature>
<organism evidence="6 7">
    <name type="scientific">Nocardioides hankookensis</name>
    <dbReference type="NCBI Taxonomy" id="443157"/>
    <lineage>
        <taxon>Bacteria</taxon>
        <taxon>Bacillati</taxon>
        <taxon>Actinomycetota</taxon>
        <taxon>Actinomycetes</taxon>
        <taxon>Propionibacteriales</taxon>
        <taxon>Nocardioidaceae</taxon>
        <taxon>Nocardioides</taxon>
    </lineage>
</organism>
<evidence type="ECO:0000256" key="3">
    <source>
        <dbReference type="ARBA" id="ARBA00022989"/>
    </source>
</evidence>
<evidence type="ECO:0000256" key="1">
    <source>
        <dbReference type="ARBA" id="ARBA00004141"/>
    </source>
</evidence>
<keyword evidence="3 5" id="KW-1133">Transmembrane helix</keyword>
<accession>A0ABW1LDR2</accession>
<dbReference type="Pfam" id="PF04193">
    <property type="entry name" value="PQ-loop"/>
    <property type="match status" value="1"/>
</dbReference>
<name>A0ABW1LDR2_9ACTN</name>
<sequence>MHISLTTVVGLAGTLLAFAYTVPQLRKLARTGSAAGVSVAALANSTVSGIAWTIFGVVEHEVWVVLPAFLALPGTAGALVLAWRRGGDRTRLWLPVVWALTIATLTALVPVLGSRPIIVALGCSITLMVGPAAVTAWRSHDVSAIAASAWSMLIVDAALAGAYGLLADIDANLIYALVATSGAALILTRLAVPPHVHARLVRLPDGIDPDVARDDLSLAA</sequence>
<evidence type="ECO:0000313" key="6">
    <source>
        <dbReference type="EMBL" id="MFC6041854.1"/>
    </source>
</evidence>
<feature type="transmembrane region" description="Helical" evidence="5">
    <location>
        <begin position="92"/>
        <end position="111"/>
    </location>
</feature>
<proteinExistence type="predicted"/>